<evidence type="ECO:0000259" key="3">
    <source>
        <dbReference type="SMART" id="SM00703"/>
    </source>
</evidence>
<keyword evidence="1" id="KW-1133">Transmembrane helix</keyword>
<keyword evidence="1" id="KW-0472">Membrane</keyword>
<feature type="chain" id="PRO_5014566946" description="Nose resistant-to-fluoxetine protein N-terminal domain-containing protein" evidence="2">
    <location>
        <begin position="22"/>
        <end position="587"/>
    </location>
</feature>
<keyword evidence="6" id="KW-1185">Reference proteome</keyword>
<name>B0WSV9_CULQU</name>
<dbReference type="EMBL" id="DS232077">
    <property type="protein sequence ID" value="EDS34087.1"/>
    <property type="molecule type" value="Genomic_DNA"/>
</dbReference>
<keyword evidence="1" id="KW-0812">Transmembrane</keyword>
<dbReference type="InParanoid" id="B0WSV9"/>
<evidence type="ECO:0000256" key="1">
    <source>
        <dbReference type="SAM" id="Phobius"/>
    </source>
</evidence>
<dbReference type="VEuPathDB" id="VectorBase:CPIJ009929"/>
<dbReference type="eggNOG" id="KOG3700">
    <property type="taxonomic scope" value="Eukaryota"/>
</dbReference>
<proteinExistence type="predicted"/>
<dbReference type="Proteomes" id="UP000002320">
    <property type="component" value="Unassembled WGS sequence"/>
</dbReference>
<dbReference type="PANTHER" id="PTHR11161:SF0">
    <property type="entry name" value="O-ACYLTRANSFERASE LIKE PROTEIN"/>
    <property type="match status" value="1"/>
</dbReference>
<dbReference type="InterPro" id="IPR002656">
    <property type="entry name" value="Acyl_transf_3_dom"/>
</dbReference>
<dbReference type="HOGENOM" id="CLU_007874_2_2_1"/>
<accession>B0WSV9</accession>
<evidence type="ECO:0000256" key="2">
    <source>
        <dbReference type="SAM" id="SignalP"/>
    </source>
</evidence>
<feature type="transmembrane region" description="Helical" evidence="1">
    <location>
        <begin position="186"/>
        <end position="208"/>
    </location>
</feature>
<reference evidence="4" key="1">
    <citation type="submission" date="2007-03" db="EMBL/GenBank/DDBJ databases">
        <title>Annotation of Culex pipiens quinquefasciatus.</title>
        <authorList>
            <consortium name="The Broad Institute Genome Sequencing Platform"/>
            <person name="Atkinson P.W."/>
            <person name="Hemingway J."/>
            <person name="Christensen B.M."/>
            <person name="Higgs S."/>
            <person name="Kodira C."/>
            <person name="Hannick L."/>
            <person name="Megy K."/>
            <person name="O'Leary S."/>
            <person name="Pearson M."/>
            <person name="Haas B.J."/>
            <person name="Mauceli E."/>
            <person name="Wortman J.R."/>
            <person name="Lee N.H."/>
            <person name="Guigo R."/>
            <person name="Stanke M."/>
            <person name="Alvarado L."/>
            <person name="Amedeo P."/>
            <person name="Antoine C.H."/>
            <person name="Arensburger P."/>
            <person name="Bidwell S.L."/>
            <person name="Crawford M."/>
            <person name="Camaro F."/>
            <person name="Devon K."/>
            <person name="Engels R."/>
            <person name="Hammond M."/>
            <person name="Howarth C."/>
            <person name="Koehrsen M."/>
            <person name="Lawson D."/>
            <person name="Montgomery P."/>
            <person name="Nene V."/>
            <person name="Nusbaum C."/>
            <person name="Puiu D."/>
            <person name="Romero-Severson J."/>
            <person name="Severson D.W."/>
            <person name="Shumway M."/>
            <person name="Sisk P."/>
            <person name="Stolte C."/>
            <person name="Zeng Q."/>
            <person name="Eisenstadt E."/>
            <person name="Fraser-Liggett C."/>
            <person name="Strausberg R."/>
            <person name="Galagan J."/>
            <person name="Birren B."/>
            <person name="Collins F.H."/>
        </authorList>
    </citation>
    <scope>NUCLEOTIDE SEQUENCE [LARGE SCALE GENOMIC DNA]</scope>
    <source>
        <strain evidence="4">JHB</strain>
    </source>
</reference>
<feature type="transmembrane region" description="Helical" evidence="1">
    <location>
        <begin position="399"/>
        <end position="420"/>
    </location>
</feature>
<dbReference type="EnsemblMetazoa" id="CPIJ009929-RA">
    <property type="protein sequence ID" value="CPIJ009929-PA"/>
    <property type="gene ID" value="CPIJ009929"/>
</dbReference>
<dbReference type="PANTHER" id="PTHR11161">
    <property type="entry name" value="O-ACYLTRANSFERASE"/>
    <property type="match status" value="1"/>
</dbReference>
<feature type="transmembrane region" description="Helical" evidence="1">
    <location>
        <begin position="552"/>
        <end position="572"/>
    </location>
</feature>
<keyword evidence="2" id="KW-0732">Signal</keyword>
<feature type="domain" description="Nose resistant-to-fluoxetine protein N-terminal" evidence="3">
    <location>
        <begin position="62"/>
        <end position="182"/>
    </location>
</feature>
<dbReference type="InterPro" id="IPR052728">
    <property type="entry name" value="O2_lipid_transport_reg"/>
</dbReference>
<reference evidence="5" key="2">
    <citation type="submission" date="2021-02" db="UniProtKB">
        <authorList>
            <consortium name="EnsemblMetazoa"/>
        </authorList>
    </citation>
    <scope>IDENTIFICATION</scope>
    <source>
        <strain evidence="5">JHB</strain>
    </source>
</reference>
<sequence>MSNPLLNRTALLLLTASACNALNSTSKDPDNEFSIDEVSTLNRHFLDFLIAYDADRVANPSDLPCVTTLRQLSEAYTRRERHALEWYDSWGKIPSGLYYGNGYAFGNYEQCRRFRWNDVRGQHCYFAAVFPNELPVFYSGLCVPQFCTQHVVESLYVEYMAGKGLFVVPTEDQVTCYKDRSVEFNGAVVSAVVIFSIFAGIIAGSTAYEAVQTARHLEIKVQYAAFSLIRNIRNILHIIHPTKQNQLIECANGIRALSMIWIIVLHVHEAGLAVFYVNPISRESYMKSFMGTVLFNSGGLAVDTFLALSGMLVSMNLLKELDQNGKINPLKLYLRRYIRLTAPLAPMILMAVSFAKYLGEGPLWAPIVGQYEISCSKYWWSALLHVQNYVNPRTICLPWTWYLSVDMQLYILAPALIYPLWRWGKRVLLAIGALALASTLCVFTSFLVNDFRINFTTDGLRYIMTYYPTHTRMAVWLLGTILGYILHRTKDSGVQLPKRYYALVINQLLSSGLWQPLARLSFTMYLLHPALLIMATVASAKTDAHFSVMELFYRMWGAIGLTTSVALVWSAAWEVPFGTLERVVFGR</sequence>
<feature type="transmembrane region" description="Helical" evidence="1">
    <location>
        <begin position="256"/>
        <end position="277"/>
    </location>
</feature>
<evidence type="ECO:0000313" key="4">
    <source>
        <dbReference type="EMBL" id="EDS34087.1"/>
    </source>
</evidence>
<dbReference type="KEGG" id="cqu:CpipJ_CPIJ009929"/>
<dbReference type="OMA" id="SEWWAFI"/>
<evidence type="ECO:0000313" key="5">
    <source>
        <dbReference type="EnsemblMetazoa" id="CPIJ009929-PA"/>
    </source>
</evidence>
<dbReference type="VEuPathDB" id="VectorBase:CQUJHB013262"/>
<feature type="signal peptide" evidence="2">
    <location>
        <begin position="1"/>
        <end position="21"/>
    </location>
</feature>
<dbReference type="GO" id="GO:0016747">
    <property type="term" value="F:acyltransferase activity, transferring groups other than amino-acyl groups"/>
    <property type="evidence" value="ECO:0007669"/>
    <property type="project" value="InterPro"/>
</dbReference>
<organism>
    <name type="scientific">Culex quinquefasciatus</name>
    <name type="common">Southern house mosquito</name>
    <name type="synonym">Culex pungens</name>
    <dbReference type="NCBI Taxonomy" id="7176"/>
    <lineage>
        <taxon>Eukaryota</taxon>
        <taxon>Metazoa</taxon>
        <taxon>Ecdysozoa</taxon>
        <taxon>Arthropoda</taxon>
        <taxon>Hexapoda</taxon>
        <taxon>Insecta</taxon>
        <taxon>Pterygota</taxon>
        <taxon>Neoptera</taxon>
        <taxon>Endopterygota</taxon>
        <taxon>Diptera</taxon>
        <taxon>Nematocera</taxon>
        <taxon>Culicoidea</taxon>
        <taxon>Culicidae</taxon>
        <taxon>Culicinae</taxon>
        <taxon>Culicini</taxon>
        <taxon>Culex</taxon>
        <taxon>Culex</taxon>
    </lineage>
</organism>
<protein>
    <recommendedName>
        <fullName evidence="3">Nose resistant-to-fluoxetine protein N-terminal domain-containing protein</fullName>
    </recommendedName>
</protein>
<evidence type="ECO:0000313" key="6">
    <source>
        <dbReference type="Proteomes" id="UP000002320"/>
    </source>
</evidence>
<dbReference type="AlphaFoldDB" id="B0WSV9"/>
<dbReference type="InterPro" id="IPR006621">
    <property type="entry name" value="Nose-resist-to-fluoxetine_N"/>
</dbReference>
<feature type="transmembrane region" description="Helical" evidence="1">
    <location>
        <begin position="297"/>
        <end position="318"/>
    </location>
</feature>
<dbReference type="Pfam" id="PF01757">
    <property type="entry name" value="Acyl_transf_3"/>
    <property type="match status" value="1"/>
</dbReference>
<feature type="transmembrane region" description="Helical" evidence="1">
    <location>
        <begin position="469"/>
        <end position="487"/>
    </location>
</feature>
<dbReference type="SMART" id="SM00703">
    <property type="entry name" value="NRF"/>
    <property type="match status" value="1"/>
</dbReference>
<dbReference type="OrthoDB" id="118951at2759"/>
<dbReference type="Pfam" id="PF20146">
    <property type="entry name" value="NRF"/>
    <property type="match status" value="1"/>
</dbReference>
<feature type="transmembrane region" description="Helical" evidence="1">
    <location>
        <begin position="427"/>
        <end position="449"/>
    </location>
</feature>
<gene>
    <name evidence="5" type="primary">6042709</name>
    <name evidence="4" type="ORF">CpipJ_CPIJ009929</name>
</gene>